<dbReference type="GO" id="GO:1902977">
    <property type="term" value="P:mitotic DNA replication preinitiation complex assembly"/>
    <property type="evidence" value="ECO:0007669"/>
    <property type="project" value="TreeGrafter"/>
</dbReference>
<evidence type="ECO:0000256" key="5">
    <source>
        <dbReference type="ARBA" id="ARBA00023306"/>
    </source>
</evidence>
<reference evidence="7" key="1">
    <citation type="submission" date="2021-03" db="EMBL/GenBank/DDBJ databases">
        <title>Draft genome sequence of rust myrtle Austropuccinia psidii MF-1, a brazilian biotype.</title>
        <authorList>
            <person name="Quecine M.C."/>
            <person name="Pachon D.M.R."/>
            <person name="Bonatelli M.L."/>
            <person name="Correr F.H."/>
            <person name="Franceschini L.M."/>
            <person name="Leite T.F."/>
            <person name="Margarido G.R.A."/>
            <person name="Almeida C.A."/>
            <person name="Ferrarezi J.A."/>
            <person name="Labate C.A."/>
        </authorList>
    </citation>
    <scope>NUCLEOTIDE SEQUENCE</scope>
    <source>
        <strain evidence="7">MF-1</strain>
    </source>
</reference>
<dbReference type="Pfam" id="PF02724">
    <property type="entry name" value="CDC45"/>
    <property type="match status" value="1"/>
</dbReference>
<proteinExistence type="inferred from homology"/>
<evidence type="ECO:0000256" key="6">
    <source>
        <dbReference type="SAM" id="MobiDB-lite"/>
    </source>
</evidence>
<comment type="caution">
    <text evidence="7">The sequence shown here is derived from an EMBL/GenBank/DDBJ whole genome shotgun (WGS) entry which is preliminary data.</text>
</comment>
<organism evidence="7 8">
    <name type="scientific">Austropuccinia psidii MF-1</name>
    <dbReference type="NCBI Taxonomy" id="1389203"/>
    <lineage>
        <taxon>Eukaryota</taxon>
        <taxon>Fungi</taxon>
        <taxon>Dikarya</taxon>
        <taxon>Basidiomycota</taxon>
        <taxon>Pucciniomycotina</taxon>
        <taxon>Pucciniomycetes</taxon>
        <taxon>Pucciniales</taxon>
        <taxon>Sphaerophragmiaceae</taxon>
        <taxon>Austropuccinia</taxon>
    </lineage>
</organism>
<accession>A0A9Q3PES6</accession>
<keyword evidence="5" id="KW-0131">Cell cycle</keyword>
<dbReference type="GO" id="GO:0003682">
    <property type="term" value="F:chromatin binding"/>
    <property type="evidence" value="ECO:0007669"/>
    <property type="project" value="TreeGrafter"/>
</dbReference>
<dbReference type="GO" id="GO:0006270">
    <property type="term" value="P:DNA replication initiation"/>
    <property type="evidence" value="ECO:0007669"/>
    <property type="project" value="InterPro"/>
</dbReference>
<evidence type="ECO:0000313" key="8">
    <source>
        <dbReference type="Proteomes" id="UP000765509"/>
    </source>
</evidence>
<dbReference type="GO" id="GO:0003697">
    <property type="term" value="F:single-stranded DNA binding"/>
    <property type="evidence" value="ECO:0007669"/>
    <property type="project" value="TreeGrafter"/>
</dbReference>
<evidence type="ECO:0000313" key="7">
    <source>
        <dbReference type="EMBL" id="MBW0558590.1"/>
    </source>
</evidence>
<dbReference type="GO" id="GO:0031261">
    <property type="term" value="C:DNA replication preinitiation complex"/>
    <property type="evidence" value="ECO:0007669"/>
    <property type="project" value="TreeGrafter"/>
</dbReference>
<dbReference type="GO" id="GO:0003688">
    <property type="term" value="F:DNA replication origin binding"/>
    <property type="evidence" value="ECO:0007669"/>
    <property type="project" value="TreeGrafter"/>
</dbReference>
<dbReference type="EMBL" id="AVOT02066917">
    <property type="protein sequence ID" value="MBW0558590.1"/>
    <property type="molecule type" value="Genomic_DNA"/>
</dbReference>
<feature type="region of interest" description="Disordered" evidence="6">
    <location>
        <begin position="206"/>
        <end position="226"/>
    </location>
</feature>
<feature type="compositionally biased region" description="Polar residues" evidence="6">
    <location>
        <begin position="210"/>
        <end position="222"/>
    </location>
</feature>
<name>A0A9Q3PES6_9BASI</name>
<sequence length="714" mass="81035">VKSSRYGRTYDSMIRSARIAQAQGISTCPILIIASMDVDALCACKMFQFLLKQDSIKYRIIPVSGWKELSKLATQIQDSNSGYKQVILLNLGGSVDLWEFFNLPPGVTLHVIDSHRPYALENIFQSASDLDHLHSIQPPQIIVWDDGHIDQDLEDEKIAFQAIRYLPDSDDNSSDQSQDDSSLDELGLGYHSIRDQNQIDSRLQIKSPKLNKTSQDSNQPQGFSKRERLRFRNRLQKYYDSGTHFGQSIACQIYLLITNKARQDNDLLWLAIIGLTYQFTSSLIDRESYDAQVKLFQREVERINFLPPDSASTQSCQVKLLGPDDRNIRMSEELRFTLFRHWNLYDSMFHSGYVAGKLKLWREKGKKNLQGLFAKMGFSLLQCQQNYSHMDMDLKRSLREKVESIAPEYGLFELVFSSFVRAYGYQSVLSASDCIECLNAILEVATGVKLDFDSLHGGNGIITTDDGRHGGTLWDAGLGLRRWTDINIETSKEVSEKEKHLSDNLGNHTDQSEVSKKSKEETWWVENFWIANDALSKDPSILRSALPLSMALHKAIIRQGTSMLDKQSIKTLRSFRLAVIKEGPDLHVFTHPATLIRLGLWLVDAVRDLIGFSINKSANESRKKTPKSFPFVIASLDEARDCYLVVGVNGSIQYGDVRKNKFGSAFQDAAHVSGARARHDRFEECVIEVEIVQFDTDNIFLVLIIFICPTKNPS</sequence>
<dbReference type="AlphaFoldDB" id="A0A9Q3PES6"/>
<comment type="subcellular location">
    <subcellularLocation>
        <location evidence="1">Nucleus</location>
    </subcellularLocation>
</comment>
<evidence type="ECO:0000256" key="1">
    <source>
        <dbReference type="ARBA" id="ARBA00004123"/>
    </source>
</evidence>
<dbReference type="Proteomes" id="UP000765509">
    <property type="component" value="Unassembled WGS sequence"/>
</dbReference>
<evidence type="ECO:0000256" key="4">
    <source>
        <dbReference type="ARBA" id="ARBA00023242"/>
    </source>
</evidence>
<dbReference type="PANTHER" id="PTHR10507:SF0">
    <property type="entry name" value="CELL DIVISION CONTROL PROTEIN 45 HOMOLOG"/>
    <property type="match status" value="1"/>
</dbReference>
<gene>
    <name evidence="7" type="ORF">O181_098305</name>
</gene>
<feature type="region of interest" description="Disordered" evidence="6">
    <location>
        <begin position="494"/>
        <end position="513"/>
    </location>
</feature>
<dbReference type="OrthoDB" id="10258882at2759"/>
<evidence type="ECO:0000256" key="2">
    <source>
        <dbReference type="ARBA" id="ARBA00010727"/>
    </source>
</evidence>
<keyword evidence="3" id="KW-0235">DNA replication</keyword>
<keyword evidence="8" id="KW-1185">Reference proteome</keyword>
<evidence type="ECO:0000256" key="3">
    <source>
        <dbReference type="ARBA" id="ARBA00022705"/>
    </source>
</evidence>
<comment type="similarity">
    <text evidence="2">Belongs to the CDC45 family.</text>
</comment>
<dbReference type="GO" id="GO:0000727">
    <property type="term" value="P:double-strand break repair via break-induced replication"/>
    <property type="evidence" value="ECO:0007669"/>
    <property type="project" value="TreeGrafter"/>
</dbReference>
<dbReference type="InterPro" id="IPR003874">
    <property type="entry name" value="CDC45"/>
</dbReference>
<protein>
    <submittedName>
        <fullName evidence="7">Uncharacterized protein</fullName>
    </submittedName>
</protein>
<feature type="non-terminal residue" evidence="7">
    <location>
        <position position="1"/>
    </location>
</feature>
<dbReference type="PANTHER" id="PTHR10507">
    <property type="entry name" value="CDC45-RELATED PROTEIN"/>
    <property type="match status" value="1"/>
</dbReference>
<keyword evidence="4" id="KW-0539">Nucleus</keyword>